<dbReference type="CDD" id="cd00051">
    <property type="entry name" value="EFh"/>
    <property type="match status" value="1"/>
</dbReference>
<feature type="domain" description="EF-hand" evidence="3">
    <location>
        <begin position="125"/>
        <end position="155"/>
    </location>
</feature>
<evidence type="ECO:0000313" key="5">
    <source>
        <dbReference type="Proteomes" id="UP001499895"/>
    </source>
</evidence>
<name>A0ABP3KQL8_9ACTN</name>
<dbReference type="Pfam" id="PF13202">
    <property type="entry name" value="EF-hand_5"/>
    <property type="match status" value="2"/>
</dbReference>
<comment type="caution">
    <text evidence="4">The sequence shown here is derived from an EMBL/GenBank/DDBJ whole genome shotgun (WGS) entry which is preliminary data.</text>
</comment>
<dbReference type="Pfam" id="PF13499">
    <property type="entry name" value="EF-hand_7"/>
    <property type="match status" value="1"/>
</dbReference>
<dbReference type="Proteomes" id="UP001499895">
    <property type="component" value="Unassembled WGS sequence"/>
</dbReference>
<dbReference type="PROSITE" id="PS50222">
    <property type="entry name" value="EF_HAND_2"/>
    <property type="match status" value="4"/>
</dbReference>
<evidence type="ECO:0000259" key="3">
    <source>
        <dbReference type="PROSITE" id="PS50222"/>
    </source>
</evidence>
<dbReference type="InterPro" id="IPR018247">
    <property type="entry name" value="EF_Hand_1_Ca_BS"/>
</dbReference>
<accession>A0ABP3KQL8</accession>
<feature type="domain" description="EF-hand" evidence="3">
    <location>
        <begin position="2"/>
        <end position="37"/>
    </location>
</feature>
<keyword evidence="1" id="KW-0479">Metal-binding</keyword>
<dbReference type="PROSITE" id="PS00018">
    <property type="entry name" value="EF_HAND_1"/>
    <property type="match status" value="2"/>
</dbReference>
<feature type="domain" description="EF-hand" evidence="3">
    <location>
        <begin position="86"/>
        <end position="121"/>
    </location>
</feature>
<evidence type="ECO:0000313" key="4">
    <source>
        <dbReference type="EMBL" id="GAA0485136.1"/>
    </source>
</evidence>
<gene>
    <name evidence="4" type="ORF">GCM10009544_53420</name>
</gene>
<protein>
    <recommendedName>
        <fullName evidence="3">EF-hand domain-containing protein</fullName>
    </recommendedName>
</protein>
<dbReference type="SUPFAM" id="SSF47473">
    <property type="entry name" value="EF-hand"/>
    <property type="match status" value="1"/>
</dbReference>
<dbReference type="SMART" id="SM00054">
    <property type="entry name" value="EFh"/>
    <property type="match status" value="4"/>
</dbReference>
<sequence>MNETAAKRLVFTMLDADGDGVISKDEYAARADRVTRASGRSEDDPLVITARTAGARAWAEMDADGDGGVTFEEYAAWAGAEAFDTVCEPVLGALFDLVDADGDGALHLAEFTKLRTALGNPVSNIESAFAALDGDGDGLVSRADYLASVRAHVSGEDSPVGEALYSVS</sequence>
<dbReference type="RefSeq" id="WP_344095444.1">
    <property type="nucleotide sequence ID" value="NZ_BAAAHB010000086.1"/>
</dbReference>
<proteinExistence type="predicted"/>
<feature type="domain" description="EF-hand" evidence="3">
    <location>
        <begin position="49"/>
        <end position="84"/>
    </location>
</feature>
<reference evidence="5" key="1">
    <citation type="journal article" date="2019" name="Int. J. Syst. Evol. Microbiol.">
        <title>The Global Catalogue of Microorganisms (GCM) 10K type strain sequencing project: providing services to taxonomists for standard genome sequencing and annotation.</title>
        <authorList>
            <consortium name="The Broad Institute Genomics Platform"/>
            <consortium name="The Broad Institute Genome Sequencing Center for Infectious Disease"/>
            <person name="Wu L."/>
            <person name="Ma J."/>
        </authorList>
    </citation>
    <scope>NUCLEOTIDE SEQUENCE [LARGE SCALE GENOMIC DNA]</scope>
    <source>
        <strain evidence="5">JCM 10649</strain>
    </source>
</reference>
<evidence type="ECO:0000256" key="2">
    <source>
        <dbReference type="ARBA" id="ARBA00022737"/>
    </source>
</evidence>
<dbReference type="Gene3D" id="1.10.238.10">
    <property type="entry name" value="EF-hand"/>
    <property type="match status" value="1"/>
</dbReference>
<dbReference type="InterPro" id="IPR011992">
    <property type="entry name" value="EF-hand-dom_pair"/>
</dbReference>
<dbReference type="PANTHER" id="PTHR10827:SF98">
    <property type="entry name" value="45 KDA CALCIUM-BINDING PROTEIN"/>
    <property type="match status" value="1"/>
</dbReference>
<dbReference type="EMBL" id="BAAAHB010000086">
    <property type="protein sequence ID" value="GAA0485136.1"/>
    <property type="molecule type" value="Genomic_DNA"/>
</dbReference>
<keyword evidence="2" id="KW-0677">Repeat</keyword>
<organism evidence="4 5">
    <name type="scientific">Streptomyces stramineus</name>
    <dbReference type="NCBI Taxonomy" id="173861"/>
    <lineage>
        <taxon>Bacteria</taxon>
        <taxon>Bacillati</taxon>
        <taxon>Actinomycetota</taxon>
        <taxon>Actinomycetes</taxon>
        <taxon>Kitasatosporales</taxon>
        <taxon>Streptomycetaceae</taxon>
        <taxon>Streptomyces</taxon>
    </lineage>
</organism>
<keyword evidence="5" id="KW-1185">Reference proteome</keyword>
<dbReference type="InterPro" id="IPR002048">
    <property type="entry name" value="EF_hand_dom"/>
</dbReference>
<dbReference type="PANTHER" id="PTHR10827">
    <property type="entry name" value="RETICULOCALBIN"/>
    <property type="match status" value="1"/>
</dbReference>
<evidence type="ECO:0000256" key="1">
    <source>
        <dbReference type="ARBA" id="ARBA00022723"/>
    </source>
</evidence>